<feature type="domain" description="Sortilin N-terminal" evidence="3">
    <location>
        <begin position="116"/>
        <end position="246"/>
    </location>
</feature>
<keyword evidence="2" id="KW-0732">Signal</keyword>
<dbReference type="InterPro" id="IPR031778">
    <property type="entry name" value="Sortilin_N"/>
</dbReference>
<reference evidence="5" key="1">
    <citation type="submission" date="2019-05" db="EMBL/GenBank/DDBJ databases">
        <title>Flavobacterium profundi sp. nov., isolated from a deep-sea seamount.</title>
        <authorList>
            <person name="Zhang D.-C."/>
        </authorList>
    </citation>
    <scope>NUCLEOTIDE SEQUENCE [LARGE SCALE GENOMIC DNA]</scope>
    <source>
        <strain evidence="5">TP390</strain>
    </source>
</reference>
<dbReference type="InterPro" id="IPR050310">
    <property type="entry name" value="VPS10-sortilin"/>
</dbReference>
<evidence type="ECO:0000313" key="4">
    <source>
        <dbReference type="EMBL" id="MVO09802.1"/>
    </source>
</evidence>
<gene>
    <name evidence="4" type="ORF">GOQ30_11590</name>
</gene>
<dbReference type="Pfam" id="PF15902">
    <property type="entry name" value="Sortilin-Vps10"/>
    <property type="match status" value="2"/>
</dbReference>
<organism evidence="4 5">
    <name type="scientific">Flavobacterium profundi</name>
    <dbReference type="NCBI Taxonomy" id="1774945"/>
    <lineage>
        <taxon>Bacteria</taxon>
        <taxon>Pseudomonadati</taxon>
        <taxon>Bacteroidota</taxon>
        <taxon>Flavobacteriia</taxon>
        <taxon>Flavobacteriales</taxon>
        <taxon>Flavobacteriaceae</taxon>
        <taxon>Flavobacterium</taxon>
    </lineage>
</organism>
<keyword evidence="5" id="KW-1185">Reference proteome</keyword>
<accession>A0A6I4IM94</accession>
<dbReference type="EMBL" id="WQLW01000008">
    <property type="protein sequence ID" value="MVO09802.1"/>
    <property type="molecule type" value="Genomic_DNA"/>
</dbReference>
<dbReference type="InterPro" id="IPR015943">
    <property type="entry name" value="WD40/YVTN_repeat-like_dom_sf"/>
</dbReference>
<protein>
    <submittedName>
        <fullName evidence="4">Glycosyl hydrolase</fullName>
    </submittedName>
</protein>
<dbReference type="PANTHER" id="PTHR12106:SF27">
    <property type="entry name" value="SORTILIN-RELATED RECEPTOR"/>
    <property type="match status" value="1"/>
</dbReference>
<name>A0A6I4IM94_9FLAO</name>
<dbReference type="CDD" id="cd15482">
    <property type="entry name" value="Sialidase_non-viral"/>
    <property type="match status" value="2"/>
</dbReference>
<evidence type="ECO:0000256" key="1">
    <source>
        <dbReference type="ARBA" id="ARBA00022737"/>
    </source>
</evidence>
<dbReference type="PANTHER" id="PTHR12106">
    <property type="entry name" value="SORTILIN RELATED"/>
    <property type="match status" value="1"/>
</dbReference>
<dbReference type="Proteomes" id="UP000431264">
    <property type="component" value="Unassembled WGS sequence"/>
</dbReference>
<keyword evidence="1" id="KW-0677">Repeat</keyword>
<comment type="caution">
    <text evidence="4">The sequence shown here is derived from an EMBL/GenBank/DDBJ whole genome shotgun (WGS) entry which is preliminary data.</text>
</comment>
<keyword evidence="4" id="KW-0378">Hydrolase</keyword>
<evidence type="ECO:0000259" key="3">
    <source>
        <dbReference type="Pfam" id="PF15902"/>
    </source>
</evidence>
<dbReference type="SUPFAM" id="SSF50939">
    <property type="entry name" value="Sialidases"/>
    <property type="match status" value="2"/>
</dbReference>
<dbReference type="Gene3D" id="2.130.10.10">
    <property type="entry name" value="YVTN repeat-like/Quinoprotein amine dehydrogenase"/>
    <property type="match status" value="4"/>
</dbReference>
<evidence type="ECO:0000313" key="5">
    <source>
        <dbReference type="Proteomes" id="UP000431264"/>
    </source>
</evidence>
<proteinExistence type="predicted"/>
<dbReference type="InterPro" id="IPR036278">
    <property type="entry name" value="Sialidase_sf"/>
</dbReference>
<feature type="chain" id="PRO_5026062294" evidence="2">
    <location>
        <begin position="20"/>
        <end position="937"/>
    </location>
</feature>
<dbReference type="GO" id="GO:0016787">
    <property type="term" value="F:hydrolase activity"/>
    <property type="evidence" value="ECO:0007669"/>
    <property type="project" value="UniProtKB-KW"/>
</dbReference>
<evidence type="ECO:0000256" key="2">
    <source>
        <dbReference type="SAM" id="SignalP"/>
    </source>
</evidence>
<dbReference type="OrthoDB" id="9757809at2"/>
<dbReference type="RefSeq" id="WP_140998178.1">
    <property type="nucleotide sequence ID" value="NZ_VDCZ01000008.1"/>
</dbReference>
<sequence>MKKAIYWVFFLAFVPSSFGQNMDLNALNLKNIGPTIMSGRIVDIAVNPNNPTEFYAAYASGGLWYTNNNGTSFEPVMDTAPTLNCGSVTVDWNTETIWVGTGEVNSSRSSYSGIGVLKSTDKGNTWKNIGLNDSHHISRIWVNPLNNDEIIVGALGHLYTPNEERGVFKTVDGGKTWTKTLFINPDTGIIDISVASDNTQIMYAAAWERERKAWNFKGNGKGSGIYKSEDGGTTWHLISRDGSGFPNNDGVGRIGLGVFNHNILYAILDNQNNRPVVEEAITKSKKTAQSDMFSAPGSIFIKKPNKEINSYLKKHGLTEKYRAETLKNWVKKGQLQPTEVKTVLQDANKALFETEVIGCEIYKSIDGGKTWQRTHENYIDDLYYSYGYYFGNISVDPKDENRIYFGGVPLLFSNDGGKTMKNISTENVHADHHVTWINPNNPNHIINGNDGGINISYDNGAHWKKCNNEALGQFYAVNIDHNESYNVYGGLQDNGVWVANNNYKKSDAWEQEGKYPYESIMGGDGMQVQIDKRDANIVYTGFQFGNYFRLDRSKNTQEFISPTLPKGTKEKPLRFNWQTPILLSPHNQDILYMGSQFLHRSMDQGTTWEKISTDLTHGSVEGNVAFGTLTTISESPLQFGLLYTGSDDGIIHLSKDGGISWNIISSQLPQNLWVSRVKASQFKKERVYATLNGYRNDDFKPYVYLSEDNGANWQDISSNLPQSPVNVILEDTENENLLFVGTDNGLFVSLDKGKSWIDFSSQMPPVAVHDLVIQPKAKDLIVGTHGRSLYKVNIDKIQRLTSEVLSKSLYIYEVPSIKKSDRWGSSWSTWAKPFEPKAEIWFYSNTSEEVEITIENEFGLTVFSKKIAAKKGLNLVEYNYILSDDVISKWKKKYKKAIFEKGDNDKQYVLPSKYSIHIKKGNEAVFTHLEVTESKKV</sequence>
<feature type="domain" description="Sortilin N-terminal" evidence="3">
    <location>
        <begin position="703"/>
        <end position="787"/>
    </location>
</feature>
<dbReference type="AlphaFoldDB" id="A0A6I4IM94"/>
<feature type="signal peptide" evidence="2">
    <location>
        <begin position="1"/>
        <end position="19"/>
    </location>
</feature>